<feature type="region of interest" description="Disordered" evidence="20">
    <location>
        <begin position="603"/>
        <end position="732"/>
    </location>
</feature>
<evidence type="ECO:0000256" key="5">
    <source>
        <dbReference type="ARBA" id="ARBA00022473"/>
    </source>
</evidence>
<keyword evidence="7" id="KW-0479">Metal-binding</keyword>
<keyword evidence="13" id="KW-0206">Cytoskeleton</keyword>
<keyword evidence="23" id="KW-1185">Reference proteome</keyword>
<dbReference type="AlphaFoldDB" id="A0A8C8EC13"/>
<dbReference type="GO" id="GO:0060271">
    <property type="term" value="P:cilium assembly"/>
    <property type="evidence" value="ECO:0007669"/>
    <property type="project" value="TreeGrafter"/>
</dbReference>
<evidence type="ECO:0000256" key="16">
    <source>
        <dbReference type="ARBA" id="ARBA00072553"/>
    </source>
</evidence>
<keyword evidence="9" id="KW-0970">Cilium biogenesis/degradation</keyword>
<dbReference type="FunFam" id="3.30.160.60:FF:001591">
    <property type="entry name" value="DAZ interacting zinc finger protein 1"/>
    <property type="match status" value="1"/>
</dbReference>
<feature type="compositionally biased region" description="Basic and acidic residues" evidence="20">
    <location>
        <begin position="339"/>
        <end position="348"/>
    </location>
</feature>
<feature type="compositionally biased region" description="Polar residues" evidence="20">
    <location>
        <begin position="654"/>
        <end position="665"/>
    </location>
</feature>
<dbReference type="Pfam" id="PF13815">
    <property type="entry name" value="Dzip-like_N"/>
    <property type="match status" value="1"/>
</dbReference>
<dbReference type="Pfam" id="PF25977">
    <property type="entry name" value="DZIP1"/>
    <property type="match status" value="1"/>
</dbReference>
<dbReference type="InterPro" id="IPR051241">
    <property type="entry name" value="DZIP_RILPL"/>
</dbReference>
<evidence type="ECO:0000256" key="10">
    <source>
        <dbReference type="ARBA" id="ARBA00022833"/>
    </source>
</evidence>
<comment type="similarity">
    <text evidence="4">Belongs to the DZIP C2H2-type zinc-finger protein family.</text>
</comment>
<keyword evidence="12" id="KW-0969">Cilium</keyword>
<dbReference type="GO" id="GO:0007507">
    <property type="term" value="P:heart development"/>
    <property type="evidence" value="ECO:0007669"/>
    <property type="project" value="UniProtKB-ARBA"/>
</dbReference>
<keyword evidence="11 19" id="KW-0175">Coiled coil</keyword>
<organism evidence="22 23">
    <name type="scientific">Otus sunia</name>
    <name type="common">Oriental scops-owl</name>
    <dbReference type="NCBI Taxonomy" id="257818"/>
    <lineage>
        <taxon>Eukaryota</taxon>
        <taxon>Metazoa</taxon>
        <taxon>Chordata</taxon>
        <taxon>Craniata</taxon>
        <taxon>Vertebrata</taxon>
        <taxon>Euteleostomi</taxon>
        <taxon>Archelosauria</taxon>
        <taxon>Archosauria</taxon>
        <taxon>Dinosauria</taxon>
        <taxon>Saurischia</taxon>
        <taxon>Theropoda</taxon>
        <taxon>Coelurosauria</taxon>
        <taxon>Aves</taxon>
        <taxon>Neognathae</taxon>
        <taxon>Neoaves</taxon>
        <taxon>Telluraves</taxon>
        <taxon>Strigiformes</taxon>
        <taxon>Strigidae</taxon>
        <taxon>Otus</taxon>
    </lineage>
</organism>
<dbReference type="InterPro" id="IPR013087">
    <property type="entry name" value="Znf_C2H2_type"/>
</dbReference>
<keyword evidence="8 18" id="KW-0863">Zinc-finger</keyword>
<feature type="region of interest" description="Disordered" evidence="20">
    <location>
        <begin position="327"/>
        <end position="351"/>
    </location>
</feature>
<proteinExistence type="inferred from homology"/>
<evidence type="ECO:0000256" key="8">
    <source>
        <dbReference type="ARBA" id="ARBA00022771"/>
    </source>
</evidence>
<comment type="subcellular location">
    <subcellularLocation>
        <location evidence="2">Cytoplasm</location>
        <location evidence="2">Cytoskeleton</location>
        <location evidence="2">Cilium basal body</location>
    </subcellularLocation>
    <subcellularLocation>
        <location evidence="1">Cytoplasm</location>
        <location evidence="1">Cytoskeleton</location>
        <location evidence="1">Microtubule organizing center</location>
        <location evidence="1">Centrosome</location>
        <location evidence="1">Centriole</location>
    </subcellularLocation>
    <subcellularLocation>
        <location evidence="3">Nucleus</location>
    </subcellularLocation>
</comment>
<keyword evidence="15" id="KW-0966">Cell projection</keyword>
<keyword evidence="14" id="KW-0539">Nucleus</keyword>
<reference evidence="22" key="1">
    <citation type="submission" date="2025-08" db="UniProtKB">
        <authorList>
            <consortium name="Ensembl"/>
        </authorList>
    </citation>
    <scope>IDENTIFICATION</scope>
</reference>
<feature type="compositionally biased region" description="Polar residues" evidence="20">
    <location>
        <begin position="634"/>
        <end position="643"/>
    </location>
</feature>
<name>A0A8C8EC13_9STRI</name>
<evidence type="ECO:0000313" key="22">
    <source>
        <dbReference type="Ensembl" id="ENSOSUP00000015238.1"/>
    </source>
</evidence>
<dbReference type="PROSITE" id="PS50157">
    <property type="entry name" value="ZINC_FINGER_C2H2_2"/>
    <property type="match status" value="1"/>
</dbReference>
<feature type="coiled-coil region" evidence="19">
    <location>
        <begin position="137"/>
        <end position="171"/>
    </location>
</feature>
<dbReference type="Proteomes" id="UP000694552">
    <property type="component" value="Unplaced"/>
</dbReference>
<accession>A0A8C8EC13</accession>
<feature type="coiled-coil region" evidence="19">
    <location>
        <begin position="398"/>
        <end position="439"/>
    </location>
</feature>
<evidence type="ECO:0000256" key="6">
    <source>
        <dbReference type="ARBA" id="ARBA00022490"/>
    </source>
</evidence>
<feature type="region of interest" description="Disordered" evidence="20">
    <location>
        <begin position="1"/>
        <end position="24"/>
    </location>
</feature>
<evidence type="ECO:0000256" key="4">
    <source>
        <dbReference type="ARBA" id="ARBA00009131"/>
    </source>
</evidence>
<feature type="compositionally biased region" description="Polar residues" evidence="20">
    <location>
        <begin position="723"/>
        <end position="732"/>
    </location>
</feature>
<evidence type="ECO:0000256" key="3">
    <source>
        <dbReference type="ARBA" id="ARBA00004123"/>
    </source>
</evidence>
<evidence type="ECO:0000256" key="12">
    <source>
        <dbReference type="ARBA" id="ARBA00023069"/>
    </source>
</evidence>
<evidence type="ECO:0000256" key="20">
    <source>
        <dbReference type="SAM" id="MobiDB-lite"/>
    </source>
</evidence>
<evidence type="ECO:0000256" key="15">
    <source>
        <dbReference type="ARBA" id="ARBA00023273"/>
    </source>
</evidence>
<dbReference type="GO" id="GO:0008270">
    <property type="term" value="F:zinc ion binding"/>
    <property type="evidence" value="ECO:0007669"/>
    <property type="project" value="UniProtKB-KW"/>
</dbReference>
<evidence type="ECO:0000256" key="18">
    <source>
        <dbReference type="PROSITE-ProRule" id="PRU00042"/>
    </source>
</evidence>
<keyword evidence="5" id="KW-0217">Developmental protein</keyword>
<evidence type="ECO:0000256" key="14">
    <source>
        <dbReference type="ARBA" id="ARBA00023242"/>
    </source>
</evidence>
<feature type="domain" description="C2H2-type" evidence="21">
    <location>
        <begin position="193"/>
        <end position="221"/>
    </location>
</feature>
<evidence type="ECO:0000256" key="2">
    <source>
        <dbReference type="ARBA" id="ARBA00004120"/>
    </source>
</evidence>
<evidence type="ECO:0000256" key="9">
    <source>
        <dbReference type="ARBA" id="ARBA00022794"/>
    </source>
</evidence>
<keyword evidence="6" id="KW-0963">Cytoplasm</keyword>
<dbReference type="GO" id="GO:0005737">
    <property type="term" value="C:cytoplasm"/>
    <property type="evidence" value="ECO:0007669"/>
    <property type="project" value="UniProtKB-ARBA"/>
</dbReference>
<evidence type="ECO:0000256" key="1">
    <source>
        <dbReference type="ARBA" id="ARBA00004114"/>
    </source>
</evidence>
<dbReference type="Gene3D" id="3.30.160.60">
    <property type="entry name" value="Classic Zinc Finger"/>
    <property type="match status" value="1"/>
</dbReference>
<evidence type="ECO:0000259" key="21">
    <source>
        <dbReference type="PROSITE" id="PS50157"/>
    </source>
</evidence>
<evidence type="ECO:0000256" key="13">
    <source>
        <dbReference type="ARBA" id="ARBA00023212"/>
    </source>
</evidence>
<feature type="compositionally biased region" description="Gly residues" evidence="20">
    <location>
        <begin position="1"/>
        <end position="11"/>
    </location>
</feature>
<evidence type="ECO:0000313" key="23">
    <source>
        <dbReference type="Proteomes" id="UP000694552"/>
    </source>
</evidence>
<dbReference type="PANTHER" id="PTHR21502:SF5">
    <property type="entry name" value="CILIUM ASSEMBLY PROTEIN DZIP1"/>
    <property type="match status" value="1"/>
</dbReference>
<dbReference type="InterPro" id="IPR032714">
    <property type="entry name" value="DZIP1_N"/>
</dbReference>
<feature type="coiled-coil region" evidence="19">
    <location>
        <begin position="223"/>
        <end position="257"/>
    </location>
</feature>
<dbReference type="GO" id="GO:0005634">
    <property type="term" value="C:nucleus"/>
    <property type="evidence" value="ECO:0007669"/>
    <property type="project" value="UniProtKB-SubCell"/>
</dbReference>
<dbReference type="PANTHER" id="PTHR21502">
    <property type="entry name" value="ZINC FINGER PROTEIN DZIP1"/>
    <property type="match status" value="1"/>
</dbReference>
<protein>
    <recommendedName>
        <fullName evidence="16">Cilium assembly protein DZIP1</fullName>
    </recommendedName>
    <alternativeName>
        <fullName evidence="17">DAZ-interacting zinc finger protein 1</fullName>
    </alternativeName>
</protein>
<keyword evidence="10" id="KW-0862">Zinc</keyword>
<evidence type="ECO:0000256" key="19">
    <source>
        <dbReference type="SAM" id="Coils"/>
    </source>
</evidence>
<evidence type="ECO:0000256" key="7">
    <source>
        <dbReference type="ARBA" id="ARBA00022723"/>
    </source>
</evidence>
<feature type="compositionally biased region" description="Polar residues" evidence="20">
    <location>
        <begin position="687"/>
        <end position="696"/>
    </location>
</feature>
<sequence length="856" mass="97040">MVSAGEGGRWGGCRPRPGLSRASLPQPFTERAYYPPAAGGAEAGAGPAPFPAFQFRGRYEGPDWRRLSAVDVGRLSREGDVAALQEHLEHVTFCSAERERCPHCQGPADPLLLKLLRLAQLCTEYLLHSQEYLGAQLGSLEEALRAAQAQRDQLGKEVTQRSQEIKGLKEECRRRKKMISTQQMMLEARASYHQCQFCEKAFMNYSFLQSHMQRRHPEESQIEQKRKANTDKLQDEIDKLKEQLQLTKSQLEAEQQANMIRFSKECEQQKSKEEEILQSFHKWKEEEKEKLADEIEKVKEMFMKELKELSSRNSTLENQLLELQKSNMQQKSNLGTLKDSQEFTEEKPQSPQDYHNVVKLLEKQESKWTSRIQALHHDHETEKSLLLSQIEKLKSSVREDLNKNNTFYKRRIEELGQRLQEQNDLIITQKKQIKELSTRSVVSVKPYDVNTTVEHLEESKPSLPVMHEQAPLVHMLEPIEELSEEEKEIEKGDHKTGRSKHCLINALKTDLSLTKELRVVLEQALEEKLESLGIKAGVRGIPSDRLNKILRAIESAREGKQKQEPDIHRIREHLERQVNFRVEEKSSWNRSVSCSQLPSEDKQKCNQLGISSSATPQKTIKRSSTAVRPAEQRTAITENTSTPKSRKLFGNGASGKTSSITTPPFSSEEEVDEDDIKQYYTSPEVLQKQSKTSSSKVGAFQKASGKSTIDGMEDSETEETGTPAKTSKGTVIQKLTEQVGKSLSNHGNKNKPAGGINVAQAFIKKEEVKELKFTEVDEDDWDISSVEDDFLLMKDDRGQKALTAQKNETNAASVVHAWGLPKTNVPKEEGLHEADNTSTLKSSLVTVTDWSDSSDI</sequence>
<evidence type="ECO:0000256" key="17">
    <source>
        <dbReference type="ARBA" id="ARBA00079993"/>
    </source>
</evidence>
<dbReference type="GO" id="GO:0005814">
    <property type="term" value="C:centriole"/>
    <property type="evidence" value="ECO:0007669"/>
    <property type="project" value="UniProtKB-SubCell"/>
</dbReference>
<dbReference type="PROSITE" id="PS00028">
    <property type="entry name" value="ZINC_FINGER_C2H2_1"/>
    <property type="match status" value="1"/>
</dbReference>
<evidence type="ECO:0000256" key="11">
    <source>
        <dbReference type="ARBA" id="ARBA00023054"/>
    </source>
</evidence>
<dbReference type="InterPro" id="IPR058883">
    <property type="entry name" value="DZIP1_dom"/>
</dbReference>
<reference evidence="22" key="2">
    <citation type="submission" date="2025-09" db="UniProtKB">
        <authorList>
            <consortium name="Ensembl"/>
        </authorList>
    </citation>
    <scope>IDENTIFICATION</scope>
</reference>
<dbReference type="GO" id="GO:0036064">
    <property type="term" value="C:ciliary basal body"/>
    <property type="evidence" value="ECO:0007669"/>
    <property type="project" value="TreeGrafter"/>
</dbReference>
<dbReference type="Ensembl" id="ENSOSUT00000015752.1">
    <property type="protein sequence ID" value="ENSOSUP00000015238.1"/>
    <property type="gene ID" value="ENSOSUG00000010871.1"/>
</dbReference>
<feature type="compositionally biased region" description="Polar residues" evidence="20">
    <location>
        <begin position="605"/>
        <end position="626"/>
    </location>
</feature>